<evidence type="ECO:0000313" key="57">
    <source>
        <dbReference type="EMBL" id="QDP17575.1"/>
    </source>
</evidence>
<dbReference type="EMBL" id="MK618135">
    <property type="protein sequence ID" value="QDP17798.1"/>
    <property type="molecule type" value="Genomic_DNA"/>
</dbReference>
<dbReference type="EMBL" id="MK618109">
    <property type="protein sequence ID" value="QDP17504.1"/>
    <property type="molecule type" value="Genomic_DNA"/>
</dbReference>
<evidence type="ECO:0000256" key="7">
    <source>
        <dbReference type="ARBA" id="ARBA00022781"/>
    </source>
</evidence>
<dbReference type="EMBL" id="MK618106">
    <property type="protein sequence ID" value="QDP17472.1"/>
    <property type="molecule type" value="Genomic_DNA"/>
</dbReference>
<dbReference type="EMBL" id="MK618093">
    <property type="protein sequence ID" value="QDP17326.1"/>
    <property type="molecule type" value="Genomic_DNA"/>
</dbReference>
<evidence type="ECO:0000313" key="59">
    <source>
        <dbReference type="EMBL" id="QDP17597.1"/>
    </source>
</evidence>
<dbReference type="EMBL" id="MK618140">
    <property type="protein sequence ID" value="QDP17848.1"/>
    <property type="molecule type" value="Genomic_DNA"/>
</dbReference>
<evidence type="ECO:0000313" key="33">
    <source>
        <dbReference type="EMBL" id="QDP17303.1"/>
    </source>
</evidence>
<evidence type="ECO:0000313" key="26">
    <source>
        <dbReference type="EMBL" id="QDP17225.1"/>
    </source>
</evidence>
<dbReference type="GO" id="GO:0045259">
    <property type="term" value="C:proton-transporting ATP synthase complex"/>
    <property type="evidence" value="ECO:0007669"/>
    <property type="project" value="UniProtKB-KW"/>
</dbReference>
<dbReference type="EMBL" id="MK618087">
    <property type="protein sequence ID" value="QDP17259.1"/>
    <property type="molecule type" value="Genomic_DNA"/>
</dbReference>
<evidence type="ECO:0000313" key="15">
    <source>
        <dbReference type="EMBL" id="QDP17102.1"/>
    </source>
</evidence>
<evidence type="ECO:0000313" key="20">
    <source>
        <dbReference type="EMBL" id="QDP17158.1"/>
    </source>
</evidence>
<evidence type="ECO:0000256" key="5">
    <source>
        <dbReference type="ARBA" id="ARBA00022547"/>
    </source>
</evidence>
<evidence type="ECO:0000313" key="70">
    <source>
        <dbReference type="EMBL" id="QDP17712.1"/>
    </source>
</evidence>
<evidence type="ECO:0000313" key="62">
    <source>
        <dbReference type="EMBL" id="QDP17628.1"/>
    </source>
</evidence>
<dbReference type="EMBL" id="MK618095">
    <property type="protein sequence ID" value="QDP17349.1"/>
    <property type="molecule type" value="Genomic_DNA"/>
</dbReference>
<evidence type="ECO:0000256" key="12">
    <source>
        <dbReference type="ARBA" id="ARBA00023310"/>
    </source>
</evidence>
<dbReference type="EMBL" id="MK618116">
    <property type="protein sequence ID" value="QDP17586.1"/>
    <property type="molecule type" value="Genomic_DNA"/>
</dbReference>
<dbReference type="EMBL" id="MK618134">
    <property type="protein sequence ID" value="QDP17787.1"/>
    <property type="molecule type" value="Genomic_DNA"/>
</dbReference>
<evidence type="ECO:0000313" key="82">
    <source>
        <dbReference type="EMBL" id="QDP17848.1"/>
    </source>
</evidence>
<dbReference type="EMBL" id="MK618136">
    <property type="protein sequence ID" value="QDP17808.1"/>
    <property type="molecule type" value="Genomic_DNA"/>
</dbReference>
<evidence type="ECO:0000313" key="28">
    <source>
        <dbReference type="EMBL" id="QDP17247.1"/>
    </source>
</evidence>
<dbReference type="EMBL" id="MK618131">
    <property type="protein sequence ID" value="QDP17749.1"/>
    <property type="molecule type" value="Genomic_DNA"/>
</dbReference>
<evidence type="ECO:0000313" key="78">
    <source>
        <dbReference type="EMBL" id="QDP17808.1"/>
    </source>
</evidence>
<dbReference type="EMBL" id="MK618100">
    <property type="protein sequence ID" value="QDP17406.1"/>
    <property type="molecule type" value="Genomic_DNA"/>
</dbReference>
<evidence type="ECO:0000313" key="44">
    <source>
        <dbReference type="EMBL" id="QDP17428.1"/>
    </source>
</evidence>
<evidence type="ECO:0000313" key="50">
    <source>
        <dbReference type="EMBL" id="QDP17494.1"/>
    </source>
</evidence>
<dbReference type="EMBL" id="MK618079">
    <property type="protein sequence ID" value="QDP17170.1"/>
    <property type="molecule type" value="Genomic_DNA"/>
</dbReference>
<dbReference type="EMBL" id="MK618083">
    <property type="protein sequence ID" value="QDP17214.1"/>
    <property type="molecule type" value="Genomic_DNA"/>
</dbReference>
<evidence type="ECO:0000313" key="32">
    <source>
        <dbReference type="EMBL" id="QDP17292.1"/>
    </source>
</evidence>
<evidence type="ECO:0000313" key="75">
    <source>
        <dbReference type="EMBL" id="QDP17773.1"/>
    </source>
</evidence>
<dbReference type="EMBL" id="MK618119">
    <property type="protein sequence ID" value="QDP17618.1"/>
    <property type="molecule type" value="Genomic_DNA"/>
</dbReference>
<evidence type="ECO:0000313" key="37">
    <source>
        <dbReference type="EMBL" id="QDP17349.1"/>
    </source>
</evidence>
<evidence type="ECO:0000313" key="72">
    <source>
        <dbReference type="EMBL" id="QDP17738.1"/>
    </source>
</evidence>
<evidence type="ECO:0000313" key="16">
    <source>
        <dbReference type="EMBL" id="QDP17113.1"/>
    </source>
</evidence>
<dbReference type="EMBL" id="MK618130">
    <property type="protein sequence ID" value="QDP17738.1"/>
    <property type="molecule type" value="Genomic_DNA"/>
</dbReference>
<dbReference type="EMBL" id="MK618086">
    <property type="protein sequence ID" value="QDP17247.1"/>
    <property type="molecule type" value="Genomic_DNA"/>
</dbReference>
<evidence type="ECO:0000313" key="73">
    <source>
        <dbReference type="EMBL" id="QDP17749.1"/>
    </source>
</evidence>
<dbReference type="EMBL" id="MK618118">
    <property type="protein sequence ID" value="QDP17608.1"/>
    <property type="molecule type" value="Genomic_DNA"/>
</dbReference>
<evidence type="ECO:0000313" key="71">
    <source>
        <dbReference type="EMBL" id="QDP17725.1"/>
    </source>
</evidence>
<evidence type="ECO:0000313" key="67">
    <source>
        <dbReference type="EMBL" id="QDP17678.1"/>
    </source>
</evidence>
<evidence type="ECO:0000313" key="65">
    <source>
        <dbReference type="EMBL" id="QDP17658.1"/>
    </source>
</evidence>
<evidence type="ECO:0000313" key="64">
    <source>
        <dbReference type="EMBL" id="QDP17648.1"/>
    </source>
</evidence>
<evidence type="ECO:0000313" key="68">
    <source>
        <dbReference type="EMBL" id="QDP17689.1"/>
    </source>
</evidence>
<evidence type="ECO:0000313" key="51">
    <source>
        <dbReference type="EMBL" id="QDP17504.1"/>
    </source>
</evidence>
<comment type="subcellular location">
    <subcellularLocation>
        <location evidence="13">Mitochondrion inner membrane</location>
        <topology evidence="13">Single-pass membrane protein</topology>
    </subcellularLocation>
    <subcellularLocation>
        <location evidence="1">Mitochondrion membrane</location>
        <topology evidence="1">Single-pass membrane protein</topology>
    </subcellularLocation>
</comment>
<keyword evidence="10 13" id="KW-0496">Mitochondrion</keyword>
<evidence type="ECO:0000313" key="49">
    <source>
        <dbReference type="EMBL" id="QDP17483.1"/>
    </source>
</evidence>
<keyword evidence="5 13" id="KW-0138">CF(0)</keyword>
<evidence type="ECO:0000256" key="1">
    <source>
        <dbReference type="ARBA" id="ARBA00004304"/>
    </source>
</evidence>
<keyword evidence="4 13" id="KW-0813">Transport</keyword>
<proteinExistence type="inferred from homology"/>
<evidence type="ECO:0000256" key="4">
    <source>
        <dbReference type="ARBA" id="ARBA00022448"/>
    </source>
</evidence>
<dbReference type="EMBL" id="MK618091">
    <property type="protein sequence ID" value="QDP17303.1"/>
    <property type="molecule type" value="Genomic_DNA"/>
</dbReference>
<dbReference type="EMBL" id="MK618138">
    <property type="protein sequence ID" value="QDP17827.1"/>
    <property type="molecule type" value="Genomic_DNA"/>
</dbReference>
<dbReference type="EMBL" id="MK618078">
    <property type="protein sequence ID" value="QDP17158.1"/>
    <property type="molecule type" value="Genomic_DNA"/>
</dbReference>
<dbReference type="EMBL" id="MK618092">
    <property type="protein sequence ID" value="QDP17314.1"/>
    <property type="molecule type" value="Genomic_DNA"/>
</dbReference>
<dbReference type="Pfam" id="PF05933">
    <property type="entry name" value="Fun_ATP-synt_8"/>
    <property type="match status" value="1"/>
</dbReference>
<evidence type="ECO:0000313" key="30">
    <source>
        <dbReference type="EMBL" id="QDP17270.1"/>
    </source>
</evidence>
<dbReference type="EMBL" id="MK618077">
    <property type="protein sequence ID" value="QDP17146.1"/>
    <property type="molecule type" value="Genomic_DNA"/>
</dbReference>
<comment type="similarity">
    <text evidence="2 13">Belongs to the ATPase protein 8 family.</text>
</comment>
<evidence type="ECO:0000313" key="56">
    <source>
        <dbReference type="EMBL" id="QDP17563.1"/>
    </source>
</evidence>
<keyword evidence="8 13" id="KW-1133">Transmembrane helix</keyword>
<dbReference type="EMBL" id="MK618127">
    <property type="protein sequence ID" value="QDP17700.1"/>
    <property type="molecule type" value="Genomic_DNA"/>
</dbReference>
<evidence type="ECO:0000313" key="34">
    <source>
        <dbReference type="EMBL" id="QDP17314.1"/>
    </source>
</evidence>
<dbReference type="EMBL" id="MK618124">
    <property type="protein sequence ID" value="QDP17668.1"/>
    <property type="molecule type" value="Genomic_DNA"/>
</dbReference>
<feature type="transmembrane region" description="Helical" evidence="13">
    <location>
        <begin position="6"/>
        <end position="32"/>
    </location>
</feature>
<evidence type="ECO:0000313" key="42">
    <source>
        <dbReference type="EMBL" id="QDP17406.1"/>
    </source>
</evidence>
<dbReference type="EMBL" id="MK618105">
    <property type="protein sequence ID" value="QDP17461.1"/>
    <property type="molecule type" value="Genomic_DNA"/>
</dbReference>
<evidence type="ECO:0000313" key="81">
    <source>
        <dbReference type="EMBL" id="QDP17838.1"/>
    </source>
</evidence>
<dbReference type="EMBL" id="MK618080">
    <property type="protein sequence ID" value="QDP17181.1"/>
    <property type="molecule type" value="Genomic_DNA"/>
</dbReference>
<dbReference type="EMBL" id="MK618132">
    <property type="protein sequence ID" value="QDP17761.1"/>
    <property type="molecule type" value="Genomic_DNA"/>
</dbReference>
<dbReference type="GO" id="GO:0005743">
    <property type="term" value="C:mitochondrial inner membrane"/>
    <property type="evidence" value="ECO:0007669"/>
    <property type="project" value="UniProtKB-SubCell"/>
</dbReference>
<dbReference type="EMBL" id="MK618097">
    <property type="protein sequence ID" value="QDP17371.1"/>
    <property type="molecule type" value="Genomic_DNA"/>
</dbReference>
<dbReference type="EMBL" id="MK618121">
    <property type="protein sequence ID" value="QDP17638.1"/>
    <property type="molecule type" value="Genomic_DNA"/>
</dbReference>
<evidence type="ECO:0000313" key="23">
    <source>
        <dbReference type="EMBL" id="QDP17192.1"/>
    </source>
</evidence>
<evidence type="ECO:0000313" key="24">
    <source>
        <dbReference type="EMBL" id="QDP17203.1"/>
    </source>
</evidence>
<dbReference type="EMBL" id="MK618128">
    <property type="protein sequence ID" value="QDP17712.1"/>
    <property type="molecule type" value="Genomic_DNA"/>
</dbReference>
<dbReference type="AlphaFoldDB" id="A0A516IL13"/>
<evidence type="ECO:0000313" key="55">
    <source>
        <dbReference type="EMBL" id="QDP17551.1"/>
    </source>
</evidence>
<dbReference type="PANTHER" id="PTHR36101:SF1">
    <property type="entry name" value="ATP SYNTHASE PROTEIN 8"/>
    <property type="match status" value="1"/>
</dbReference>
<geneLocation type="mitochondrion" evidence="46"/>
<evidence type="ECO:0000313" key="58">
    <source>
        <dbReference type="EMBL" id="QDP17586.1"/>
    </source>
</evidence>
<evidence type="ECO:0000313" key="74">
    <source>
        <dbReference type="EMBL" id="QDP17761.1"/>
    </source>
</evidence>
<evidence type="ECO:0000256" key="6">
    <source>
        <dbReference type="ARBA" id="ARBA00022692"/>
    </source>
</evidence>
<dbReference type="GeneID" id="90134254"/>
<comment type="subunit">
    <text evidence="13">F-type ATPases have 2 components, CF(1) - the catalytic core - and CF(0) - the membrane proton channel.</text>
</comment>
<dbReference type="EMBL" id="MK618074">
    <property type="protein sequence ID" value="QDP17113.1"/>
    <property type="molecule type" value="Genomic_DNA"/>
</dbReference>
<dbReference type="EMBL" id="MK618115">
    <property type="protein sequence ID" value="QDP17575.1"/>
    <property type="molecule type" value="Genomic_DNA"/>
</dbReference>
<dbReference type="EMBL" id="MK618075">
    <property type="protein sequence ID" value="QDP17124.1"/>
    <property type="molecule type" value="Genomic_DNA"/>
</dbReference>
<dbReference type="EMBL" id="MK618090">
    <property type="protein sequence ID" value="QDP17292.1"/>
    <property type="molecule type" value="Genomic_DNA"/>
</dbReference>
<evidence type="ECO:0000256" key="8">
    <source>
        <dbReference type="ARBA" id="ARBA00022989"/>
    </source>
</evidence>
<sequence>MPQLVPFYFINILSFGFLIFTVLLYISSVYVLPRYNELFISRSIISSL</sequence>
<evidence type="ECO:0000256" key="10">
    <source>
        <dbReference type="ARBA" id="ARBA00023128"/>
    </source>
</evidence>
<evidence type="ECO:0000313" key="14">
    <source>
        <dbReference type="EMBL" id="QDP17091.1"/>
    </source>
</evidence>
<dbReference type="EMBL" id="MK618125">
    <property type="protein sequence ID" value="QDP17678.1"/>
    <property type="molecule type" value="Genomic_DNA"/>
</dbReference>
<evidence type="ECO:0000313" key="63">
    <source>
        <dbReference type="EMBL" id="QDP17638.1"/>
    </source>
</evidence>
<organism evidence="46">
    <name type="scientific">Schizosaccharomyces pombe</name>
    <name type="common">Fission yeast</name>
    <dbReference type="NCBI Taxonomy" id="4896"/>
    <lineage>
        <taxon>Eukaryota</taxon>
        <taxon>Fungi</taxon>
        <taxon>Dikarya</taxon>
        <taxon>Ascomycota</taxon>
        <taxon>Taphrinomycotina</taxon>
        <taxon>Schizosaccharomycetes</taxon>
        <taxon>Schizosaccharomycetales</taxon>
        <taxon>Schizosaccharomycetaceae</taxon>
        <taxon>Schizosaccharomyces</taxon>
    </lineage>
</organism>
<evidence type="ECO:0000256" key="11">
    <source>
        <dbReference type="ARBA" id="ARBA00023136"/>
    </source>
</evidence>
<dbReference type="EMBL" id="MK618082">
    <property type="protein sequence ID" value="QDP17203.1"/>
    <property type="molecule type" value="Genomic_DNA"/>
</dbReference>
<dbReference type="VEuPathDB" id="FungiDB:SPMIT.09"/>
<dbReference type="EMBL" id="MK618113">
    <property type="protein sequence ID" value="QDP17551.1"/>
    <property type="molecule type" value="Genomic_DNA"/>
</dbReference>
<dbReference type="EMBL" id="MK618122">
    <property type="protein sequence ID" value="QDP17648.1"/>
    <property type="molecule type" value="Genomic_DNA"/>
</dbReference>
<evidence type="ECO:0000313" key="69">
    <source>
        <dbReference type="EMBL" id="QDP17700.1"/>
    </source>
</evidence>
<evidence type="ECO:0000256" key="9">
    <source>
        <dbReference type="ARBA" id="ARBA00023065"/>
    </source>
</evidence>
<dbReference type="EMBL" id="MK618103">
    <property type="protein sequence ID" value="QDP17439.1"/>
    <property type="molecule type" value="Genomic_DNA"/>
</dbReference>
<dbReference type="GO" id="GO:0046933">
    <property type="term" value="F:proton-transporting ATP synthase activity, rotational mechanism"/>
    <property type="evidence" value="ECO:0007669"/>
    <property type="project" value="TreeGrafter"/>
</dbReference>
<evidence type="ECO:0000313" key="52">
    <source>
        <dbReference type="EMBL" id="QDP17516.1"/>
    </source>
</evidence>
<dbReference type="EMBL" id="MK618073">
    <property type="protein sequence ID" value="QDP17102.1"/>
    <property type="molecule type" value="Genomic_DNA"/>
</dbReference>
<protein>
    <recommendedName>
        <fullName evidence="3 13">ATP synthase protein 8</fullName>
    </recommendedName>
</protein>
<keyword evidence="12 13" id="KW-0066">ATP synthesis</keyword>
<dbReference type="EMBL" id="MK618110">
    <property type="protein sequence ID" value="QDP17516.1"/>
    <property type="molecule type" value="Genomic_DNA"/>
</dbReference>
<dbReference type="EMBL" id="MK618098">
    <property type="protein sequence ID" value="QDP17383.1"/>
    <property type="molecule type" value="Genomic_DNA"/>
</dbReference>
<dbReference type="EMBL" id="MK618088">
    <property type="protein sequence ID" value="QDP17270.1"/>
    <property type="molecule type" value="Genomic_DNA"/>
</dbReference>
<dbReference type="EMBL" id="MK618104">
    <property type="protein sequence ID" value="QDP17449.1"/>
    <property type="molecule type" value="Genomic_DNA"/>
</dbReference>
<dbReference type="EMBL" id="MK618123">
    <property type="protein sequence ID" value="QDP17658.1"/>
    <property type="molecule type" value="Genomic_DNA"/>
</dbReference>
<dbReference type="EMBL" id="MK618133">
    <property type="protein sequence ID" value="QDP17773.1"/>
    <property type="molecule type" value="Genomic_DNA"/>
</dbReference>
<evidence type="ECO:0000256" key="13">
    <source>
        <dbReference type="RuleBase" id="RU368038"/>
    </source>
</evidence>
<evidence type="ECO:0000313" key="31">
    <source>
        <dbReference type="EMBL" id="QDP17281.1"/>
    </source>
</evidence>
<evidence type="ECO:0000313" key="19">
    <source>
        <dbReference type="EMBL" id="QDP17146.1"/>
    </source>
</evidence>
<evidence type="ECO:0000313" key="40">
    <source>
        <dbReference type="EMBL" id="QDP17383.1"/>
    </source>
</evidence>
<dbReference type="SMR" id="A0A516IL13"/>
<dbReference type="EMBL" id="MK618129">
    <property type="protein sequence ID" value="QDP17725.1"/>
    <property type="molecule type" value="Genomic_DNA"/>
</dbReference>
<keyword evidence="7 13" id="KW-0375">Hydrogen ion transport</keyword>
<accession>A0A516IL13</accession>
<keyword evidence="6 13" id="KW-0812">Transmembrane</keyword>
<dbReference type="EMBL" id="MK618111">
    <property type="protein sequence ID" value="QDP17527.1"/>
    <property type="molecule type" value="Genomic_DNA"/>
</dbReference>
<gene>
    <name evidence="46" type="primary">atp8</name>
</gene>
<evidence type="ECO:0000313" key="41">
    <source>
        <dbReference type="EMBL" id="QDP17394.1"/>
    </source>
</evidence>
<dbReference type="EMBL" id="MK618076">
    <property type="protein sequence ID" value="QDP17135.1"/>
    <property type="molecule type" value="Genomic_DNA"/>
</dbReference>
<comment type="function">
    <text evidence="13">Mitochondrial membrane ATP synthase (F(1)F(0) ATP synthase or Complex V) produces ATP from ADP in the presence of a proton gradient across the membrane which is generated by electron transport complexes of the respiratory chain. F-type ATPases consist of two structural domains, F(1) - containing the extramembraneous catalytic core and F(0) - containing the membrane proton channel, linked together by a central stalk and a peripheral stalk. During catalysis, ATP synthesis in the catalytic domain of F(1) is coupled via a rotary mechanism of the central stalk subunits to proton translocation. Part of the complex F(0) domain. Minor subunit located with subunit a in the membrane.</text>
</comment>
<dbReference type="EMBL" id="MK618108">
    <property type="protein sequence ID" value="QDP17494.1"/>
    <property type="molecule type" value="Genomic_DNA"/>
</dbReference>
<dbReference type="EMBL" id="MK618094">
    <property type="protein sequence ID" value="QDP17337.1"/>
    <property type="molecule type" value="Genomic_DNA"/>
</dbReference>
<dbReference type="EMBL" id="MK618114">
    <property type="protein sequence ID" value="QDP17563.1"/>
    <property type="molecule type" value="Genomic_DNA"/>
</dbReference>
<dbReference type="EMBL" id="MK618101">
    <property type="protein sequence ID" value="QDP17417.1"/>
    <property type="molecule type" value="Genomic_DNA"/>
</dbReference>
<dbReference type="InterPro" id="IPR009230">
    <property type="entry name" value="ATP_synth_su8_fun"/>
</dbReference>
<evidence type="ECO:0000313" key="54">
    <source>
        <dbReference type="EMBL" id="QDP17539.1"/>
    </source>
</evidence>
<dbReference type="EMBL" id="MK618085">
    <property type="protein sequence ID" value="QDP17235.1"/>
    <property type="molecule type" value="Genomic_DNA"/>
</dbReference>
<evidence type="ECO:0000313" key="53">
    <source>
        <dbReference type="EMBL" id="QDP17527.1"/>
    </source>
</evidence>
<evidence type="ECO:0000313" key="38">
    <source>
        <dbReference type="EMBL" id="QDP17360.1"/>
    </source>
</evidence>
<evidence type="ECO:0000313" key="29">
    <source>
        <dbReference type="EMBL" id="QDP17259.1"/>
    </source>
</evidence>
<evidence type="ECO:0000313" key="76">
    <source>
        <dbReference type="EMBL" id="QDP17787.1"/>
    </source>
</evidence>
<dbReference type="EMBL" id="MK618099">
    <property type="protein sequence ID" value="QDP17394.1"/>
    <property type="molecule type" value="Genomic_DNA"/>
</dbReference>
<evidence type="ECO:0000313" key="77">
    <source>
        <dbReference type="EMBL" id="QDP17798.1"/>
    </source>
</evidence>
<dbReference type="EMBL" id="MK618139">
    <property type="protein sequence ID" value="QDP17838.1"/>
    <property type="molecule type" value="Genomic_DNA"/>
</dbReference>
<evidence type="ECO:0000313" key="25">
    <source>
        <dbReference type="EMBL" id="QDP17214.1"/>
    </source>
</evidence>
<evidence type="ECO:0000313" key="35">
    <source>
        <dbReference type="EMBL" id="QDP17326.1"/>
    </source>
</evidence>
<keyword evidence="11 13" id="KW-0472">Membrane</keyword>
<dbReference type="KEGG" id="spo:90134254"/>
<reference evidence="46" key="1">
    <citation type="journal article" date="2019" name="Genome Biol. Evol.">
        <title>Intraspecific diversity of fission yeast mitochondrial genomes.</title>
        <authorList>
            <person name="Tao Y.-T."/>
            <person name="Suo F."/>
            <person name="Tusson S."/>
            <person name="Wang Y.-K."/>
            <person name="Huang S."/>
            <person name="Wolf J.B.W."/>
            <person name="Du L.-L."/>
        </authorList>
    </citation>
    <scope>NUCLEOTIDE SEQUENCE</scope>
    <source>
        <strain evidence="14">MT1</strain>
        <strain evidence="23">MT10</strain>
        <strain evidence="24">MT11</strain>
        <strain evidence="25">MT12</strain>
        <strain evidence="26">MT13</strain>
        <strain evidence="27">MT14</strain>
        <strain evidence="28">MT15</strain>
        <strain evidence="29">MT16</strain>
        <strain evidence="30">MT17</strain>
        <strain evidence="31">MT18</strain>
        <strain evidence="32">MT19</strain>
        <strain evidence="15">MT2</strain>
        <strain evidence="33">MT20</strain>
        <strain evidence="34">MT21</strain>
        <strain evidence="35">MT22</strain>
        <strain evidence="36">MT23</strain>
        <strain evidence="37">MT24</strain>
        <strain evidence="38">MT25</strain>
        <strain evidence="39">MT26</strain>
        <strain evidence="40">MT27</strain>
        <strain evidence="41">MT28</strain>
        <strain evidence="42">MT29</strain>
        <strain evidence="16">MT3</strain>
        <strain evidence="43">MT30</strain>
        <strain evidence="44">MT31</strain>
        <strain evidence="45">MT32</strain>
        <strain evidence="46">MT33</strain>
        <strain evidence="47">MT34</strain>
        <strain evidence="48">MT35</strain>
        <strain evidence="49">MT36</strain>
        <strain evidence="50">MT37</strain>
        <strain evidence="51">MT38</strain>
        <strain evidence="52">MT39</strain>
        <strain evidence="17">MT4</strain>
        <strain evidence="53">MT40</strain>
        <strain evidence="54">MT41</strain>
        <strain evidence="55">MT42</strain>
        <strain evidence="56">MT43</strain>
        <strain evidence="57">MT44</strain>
        <strain evidence="58">MT45</strain>
        <strain evidence="59">MT46</strain>
        <strain evidence="60">MT47</strain>
        <strain evidence="61">MT48</strain>
        <strain evidence="62">MT49</strain>
        <strain evidence="18">MT5</strain>
        <strain evidence="63">MT50</strain>
        <strain evidence="64">MT51</strain>
        <strain evidence="65">MT52</strain>
        <strain evidence="66">MT53</strain>
        <strain evidence="67">MT54</strain>
        <strain evidence="68">MT55</strain>
        <strain evidence="69">MT56</strain>
        <strain evidence="70">MT57</strain>
        <strain evidence="71">MT58</strain>
        <strain evidence="72">MT59</strain>
        <strain evidence="19">MT6</strain>
        <strain evidence="73">MT60</strain>
        <strain evidence="74">MT61</strain>
        <strain evidence="75">MT62</strain>
        <strain evidence="76">MT63</strain>
        <strain evidence="77">MT64</strain>
        <strain evidence="78">MT65</strain>
        <strain evidence="79">MT66</strain>
        <strain evidence="80">MT67</strain>
        <strain evidence="81">MT68</strain>
        <strain evidence="82">MT69</strain>
        <strain evidence="20">MT7</strain>
        <strain evidence="21">MT8</strain>
        <strain evidence="22">MT9</strain>
    </source>
</reference>
<dbReference type="EMBL" id="MK618117">
    <property type="protein sequence ID" value="QDP17597.1"/>
    <property type="molecule type" value="Genomic_DNA"/>
</dbReference>
<evidence type="ECO:0000313" key="36">
    <source>
        <dbReference type="EMBL" id="QDP17337.1"/>
    </source>
</evidence>
<evidence type="ECO:0000313" key="79">
    <source>
        <dbReference type="EMBL" id="QDP17818.1"/>
    </source>
</evidence>
<evidence type="ECO:0000313" key="18">
    <source>
        <dbReference type="EMBL" id="QDP17135.1"/>
    </source>
</evidence>
<dbReference type="EMBL" id="MK618089">
    <property type="protein sequence ID" value="QDP17281.1"/>
    <property type="molecule type" value="Genomic_DNA"/>
</dbReference>
<evidence type="ECO:0000313" key="43">
    <source>
        <dbReference type="EMBL" id="QDP17417.1"/>
    </source>
</evidence>
<evidence type="ECO:0000313" key="27">
    <source>
        <dbReference type="EMBL" id="QDP17235.1"/>
    </source>
</evidence>
<evidence type="ECO:0000313" key="60">
    <source>
        <dbReference type="EMBL" id="QDP17608.1"/>
    </source>
</evidence>
<evidence type="ECO:0000313" key="22">
    <source>
        <dbReference type="EMBL" id="QDP17181.1"/>
    </source>
</evidence>
<evidence type="ECO:0000313" key="48">
    <source>
        <dbReference type="EMBL" id="QDP17472.1"/>
    </source>
</evidence>
<evidence type="ECO:0000313" key="21">
    <source>
        <dbReference type="EMBL" id="QDP17170.1"/>
    </source>
</evidence>
<evidence type="ECO:0000313" key="80">
    <source>
        <dbReference type="EMBL" id="QDP17827.1"/>
    </source>
</evidence>
<dbReference type="PANTHER" id="PTHR36101">
    <property type="entry name" value="ATP SYNTHASE PROTEIN 8"/>
    <property type="match status" value="1"/>
</dbReference>
<dbReference type="EMBL" id="MK618120">
    <property type="protein sequence ID" value="QDP17628.1"/>
    <property type="molecule type" value="Genomic_DNA"/>
</dbReference>
<name>A0A516IL13_SCHPM</name>
<dbReference type="EMBL" id="MK618084">
    <property type="protein sequence ID" value="QDP17225.1"/>
    <property type="molecule type" value="Genomic_DNA"/>
</dbReference>
<evidence type="ECO:0000313" key="39">
    <source>
        <dbReference type="EMBL" id="QDP17371.1"/>
    </source>
</evidence>
<dbReference type="EMBL" id="MK618107">
    <property type="protein sequence ID" value="QDP17483.1"/>
    <property type="molecule type" value="Genomic_DNA"/>
</dbReference>
<dbReference type="EMBL" id="MK618126">
    <property type="protein sequence ID" value="QDP17689.1"/>
    <property type="molecule type" value="Genomic_DNA"/>
</dbReference>
<evidence type="ECO:0000256" key="2">
    <source>
        <dbReference type="ARBA" id="ARBA00008892"/>
    </source>
</evidence>
<dbReference type="RefSeq" id="YP_011104936.1">
    <property type="nucleotide sequence ID" value="NC_088682.1"/>
</dbReference>
<evidence type="ECO:0000256" key="3">
    <source>
        <dbReference type="ARBA" id="ARBA00019651"/>
    </source>
</evidence>
<evidence type="ECO:0000313" key="17">
    <source>
        <dbReference type="EMBL" id="QDP17124.1"/>
    </source>
</evidence>
<dbReference type="EMBL" id="MK618112">
    <property type="protein sequence ID" value="QDP17539.1"/>
    <property type="molecule type" value="Genomic_DNA"/>
</dbReference>
<keyword evidence="9 13" id="KW-0406">Ion transport</keyword>
<evidence type="ECO:0000313" key="61">
    <source>
        <dbReference type="EMBL" id="QDP17618.1"/>
    </source>
</evidence>
<dbReference type="EMBL" id="MK618081">
    <property type="protein sequence ID" value="QDP17192.1"/>
    <property type="molecule type" value="Genomic_DNA"/>
</dbReference>
<evidence type="ECO:0000313" key="66">
    <source>
        <dbReference type="EMBL" id="QDP17668.1"/>
    </source>
</evidence>
<evidence type="ECO:0000313" key="47">
    <source>
        <dbReference type="EMBL" id="QDP17461.1"/>
    </source>
</evidence>
<evidence type="ECO:0000313" key="45">
    <source>
        <dbReference type="EMBL" id="QDP17439.1"/>
    </source>
</evidence>
<dbReference type="EMBL" id="MK618137">
    <property type="protein sequence ID" value="QDP17818.1"/>
    <property type="molecule type" value="Genomic_DNA"/>
</dbReference>
<dbReference type="EMBL" id="MK618102">
    <property type="protein sequence ID" value="QDP17428.1"/>
    <property type="molecule type" value="Genomic_DNA"/>
</dbReference>
<dbReference type="EMBL" id="MK618072">
    <property type="protein sequence ID" value="QDP17091.1"/>
    <property type="molecule type" value="Genomic_DNA"/>
</dbReference>
<evidence type="ECO:0000313" key="46">
    <source>
        <dbReference type="EMBL" id="QDP17449.1"/>
    </source>
</evidence>
<dbReference type="EMBL" id="MK618096">
    <property type="protein sequence ID" value="QDP17360.1"/>
    <property type="molecule type" value="Genomic_DNA"/>
</dbReference>